<dbReference type="EMBL" id="SZPQ01000099">
    <property type="protein sequence ID" value="TKI02219.1"/>
    <property type="molecule type" value="Genomic_DNA"/>
</dbReference>
<comment type="caution">
    <text evidence="2">The sequence shown here is derived from an EMBL/GenBank/DDBJ whole genome shotgun (WGS) entry which is preliminary data.</text>
</comment>
<proteinExistence type="predicted"/>
<evidence type="ECO:0000256" key="1">
    <source>
        <dbReference type="SAM" id="Coils"/>
    </source>
</evidence>
<accession>A0ABY2SDA0</accession>
<name>A0ABY2SDA0_9HYPH</name>
<gene>
    <name evidence="2" type="ORF">FCN80_25605</name>
</gene>
<organism evidence="2 3">
    <name type="scientific">Martelella alba</name>
    <dbReference type="NCBI Taxonomy" id="2590451"/>
    <lineage>
        <taxon>Bacteria</taxon>
        <taxon>Pseudomonadati</taxon>
        <taxon>Pseudomonadota</taxon>
        <taxon>Alphaproteobacteria</taxon>
        <taxon>Hyphomicrobiales</taxon>
        <taxon>Aurantimonadaceae</taxon>
        <taxon>Martelella</taxon>
    </lineage>
</organism>
<feature type="coiled-coil region" evidence="1">
    <location>
        <begin position="108"/>
        <end position="173"/>
    </location>
</feature>
<evidence type="ECO:0008006" key="4">
    <source>
        <dbReference type="Google" id="ProtNLM"/>
    </source>
</evidence>
<protein>
    <recommendedName>
        <fullName evidence="4">Ribosome recycling factor</fullName>
    </recommendedName>
</protein>
<dbReference type="Proteomes" id="UP000305202">
    <property type="component" value="Unassembled WGS sequence"/>
</dbReference>
<reference evidence="2 3" key="1">
    <citation type="submission" date="2019-04" db="EMBL/GenBank/DDBJ databases">
        <authorList>
            <person name="Li M."/>
            <person name="Gao C."/>
        </authorList>
    </citation>
    <scope>NUCLEOTIDE SEQUENCE [LARGE SCALE GENOMIC DNA]</scope>
    <source>
        <strain evidence="2 3">BGMRC 2031</strain>
    </source>
</reference>
<evidence type="ECO:0000313" key="3">
    <source>
        <dbReference type="Proteomes" id="UP000305202"/>
    </source>
</evidence>
<keyword evidence="1" id="KW-0175">Coiled coil</keyword>
<sequence>MRLTPPRLHSALACVKAYVSRMPEGVTLTQLSQKVQAYSDLSRKDKELLIDHIRDNEMLAVVRASNSLKTTLHHPKYGHVSISVPPVADGKPMETLKMTKPVTPEELRKQAEVLLKAAQEAEDNASARNTIKKQLDPLKLEIFQAYGAMDRKFNELLDAMAEMEKALQKLKQLSF</sequence>
<keyword evidence="3" id="KW-1185">Reference proteome</keyword>
<evidence type="ECO:0000313" key="2">
    <source>
        <dbReference type="EMBL" id="TKI02219.1"/>
    </source>
</evidence>